<feature type="compositionally biased region" description="Basic and acidic residues" evidence="1">
    <location>
        <begin position="414"/>
        <end position="423"/>
    </location>
</feature>
<dbReference type="EMBL" id="AHKC01012275">
    <property type="protein sequence ID" value="EKF30278.1"/>
    <property type="molecule type" value="Genomic_DNA"/>
</dbReference>
<feature type="region of interest" description="Disordered" evidence="1">
    <location>
        <begin position="410"/>
        <end position="431"/>
    </location>
</feature>
<name>K2M5U3_TRYCR</name>
<evidence type="ECO:0000256" key="1">
    <source>
        <dbReference type="SAM" id="MobiDB-lite"/>
    </source>
</evidence>
<comment type="caution">
    <text evidence="2">The sequence shown here is derived from an EMBL/GenBank/DDBJ whole genome shotgun (WGS) entry which is preliminary data.</text>
</comment>
<evidence type="ECO:0000313" key="3">
    <source>
        <dbReference type="Proteomes" id="UP000007350"/>
    </source>
</evidence>
<dbReference type="OrthoDB" id="244226at2759"/>
<organism evidence="2 3">
    <name type="scientific">Trypanosoma cruzi marinkellei</name>
    <dbReference type="NCBI Taxonomy" id="85056"/>
    <lineage>
        <taxon>Eukaryota</taxon>
        <taxon>Discoba</taxon>
        <taxon>Euglenozoa</taxon>
        <taxon>Kinetoplastea</taxon>
        <taxon>Metakinetoplastina</taxon>
        <taxon>Trypanosomatida</taxon>
        <taxon>Trypanosomatidae</taxon>
        <taxon>Trypanosoma</taxon>
        <taxon>Schizotrypanum</taxon>
    </lineage>
</organism>
<dbReference type="Proteomes" id="UP000007350">
    <property type="component" value="Unassembled WGS sequence"/>
</dbReference>
<reference evidence="2 3" key="1">
    <citation type="journal article" date="2012" name="BMC Genomics">
        <title>Comparative genomic analysis of human infective Trypanosoma cruzi lineages with the bat-restricted subspecies T. cruzi marinkellei.</title>
        <authorList>
            <person name="Franzen O."/>
            <person name="Talavera-Lopez C."/>
            <person name="Ochaya S."/>
            <person name="Butler C.E."/>
            <person name="Messenger L.A."/>
            <person name="Lewis M.D."/>
            <person name="Llewellyn M.S."/>
            <person name="Marinkelle C.J."/>
            <person name="Tyler K.M."/>
            <person name="Miles M.A."/>
            <person name="Andersson B."/>
        </authorList>
    </citation>
    <scope>NUCLEOTIDE SEQUENCE [LARGE SCALE GENOMIC DNA]</scope>
    <source>
        <strain evidence="2 3">B7</strain>
    </source>
</reference>
<keyword evidence="3" id="KW-1185">Reference proteome</keyword>
<evidence type="ECO:0000313" key="2">
    <source>
        <dbReference type="EMBL" id="EKF30278.1"/>
    </source>
</evidence>
<gene>
    <name evidence="2" type="ORF">MOQ_005914</name>
</gene>
<protein>
    <submittedName>
        <fullName evidence="2">Uncharacterized protein</fullName>
    </submittedName>
</protein>
<dbReference type="AlphaFoldDB" id="K2M5U3"/>
<accession>K2M5U3</accession>
<proteinExistence type="predicted"/>
<sequence length="519" mass="54989">MPPGRKERLKAYTTALGTKAYVLHSTPFDGSNYGNSDGEKEDVPVGGMKCRSSASLGPCRNLTLSKPKSHGKDVVPPAAQRAFVGVKRKNVKDTCFRSPSKNKSSSANTNYPSLRADFARLLPTKVVVPPLSTSALPADVRPASVRAVPDAGRASLEAVEVTVPSLLTANIASALRAPEKVKSADIPLPLFASSPHINYGVVADSFCCSADDHQEMVGNGFVYCPQCGVKLRHGAQVDYLPADCPVSHERGIGGNEEGSKYCFLCGASMGVFPMPPPEFRGENPKEGNTIGVGWNRQLAETGMPKATFLGPTNTMFEGTQAVKMPFAPASAAATSTTAANVGERKDNERAIIKMENLLESMPVGMTEAKAKQKTEWGGPAVGSLPVVTPLSTPLVAAAATSSKTADKLVGFSPRHSEGKKQEKSTQTSVPTYASFFDGGEEAKMPSSTPQKEMLYTVGVPGVSCGLPHCALCEPCVDPPLPPVFSTQSHFSRSEVGRRDGANVCVVHNHYYQNVSPHLV</sequence>